<sequence length="180" mass="20557">MNAKLAPSFLLTLLVLMHGCAHAEEPPSVNDAWGPVAHRVDEQGFRWTERRSPTLGLIARTATRHKTRSDPNSEREIIVNGISTDEEFPRHIYNDWVYPNGTRQREFPPLPPYKCYSIVSAKQVEYFSVEDRKTRKWLAVFVFDAQQRLILDPIQNDLSAYDSARLYGGFSPKKKAKPGG</sequence>
<dbReference type="Proteomes" id="UP001416858">
    <property type="component" value="Unassembled WGS sequence"/>
</dbReference>
<name>A0ABP9VHD7_9BACT</name>
<organism evidence="2 3">
    <name type="scientific">Novipirellula caenicola</name>
    <dbReference type="NCBI Taxonomy" id="1536901"/>
    <lineage>
        <taxon>Bacteria</taxon>
        <taxon>Pseudomonadati</taxon>
        <taxon>Planctomycetota</taxon>
        <taxon>Planctomycetia</taxon>
        <taxon>Pirellulales</taxon>
        <taxon>Pirellulaceae</taxon>
        <taxon>Novipirellula</taxon>
    </lineage>
</organism>
<proteinExistence type="predicted"/>
<gene>
    <name evidence="2" type="ORF">Rcae01_00071</name>
</gene>
<evidence type="ECO:0000313" key="3">
    <source>
        <dbReference type="Proteomes" id="UP001416858"/>
    </source>
</evidence>
<keyword evidence="1" id="KW-0732">Signal</keyword>
<reference evidence="2 3" key="1">
    <citation type="submission" date="2024-02" db="EMBL/GenBank/DDBJ databases">
        <title>Rhodopirellula caenicola NBRC 110016.</title>
        <authorList>
            <person name="Ichikawa N."/>
            <person name="Katano-Makiyama Y."/>
            <person name="Hidaka K."/>
        </authorList>
    </citation>
    <scope>NUCLEOTIDE SEQUENCE [LARGE SCALE GENOMIC DNA]</scope>
    <source>
        <strain evidence="2 3">NBRC 110016</strain>
    </source>
</reference>
<accession>A0ABP9VHD7</accession>
<feature type="signal peptide" evidence="1">
    <location>
        <begin position="1"/>
        <end position="23"/>
    </location>
</feature>
<dbReference type="EMBL" id="BAABRO010000001">
    <property type="protein sequence ID" value="GAA5504632.1"/>
    <property type="molecule type" value="Genomic_DNA"/>
</dbReference>
<protein>
    <submittedName>
        <fullName evidence="2">Uncharacterized protein</fullName>
    </submittedName>
</protein>
<evidence type="ECO:0000313" key="2">
    <source>
        <dbReference type="EMBL" id="GAA5504632.1"/>
    </source>
</evidence>
<evidence type="ECO:0000256" key="1">
    <source>
        <dbReference type="SAM" id="SignalP"/>
    </source>
</evidence>
<comment type="caution">
    <text evidence="2">The sequence shown here is derived from an EMBL/GenBank/DDBJ whole genome shotgun (WGS) entry which is preliminary data.</text>
</comment>
<keyword evidence="3" id="KW-1185">Reference proteome</keyword>
<feature type="chain" id="PRO_5047124995" evidence="1">
    <location>
        <begin position="24"/>
        <end position="180"/>
    </location>
</feature>